<evidence type="ECO:0000313" key="6">
    <source>
        <dbReference type="EMBL" id="RNA69225.1"/>
    </source>
</evidence>
<comment type="similarity">
    <text evidence="1 5">Belongs to the class-III pyridoxal-phosphate-dependent aminotransferase family.</text>
</comment>
<dbReference type="PANTHER" id="PTHR43094:SF1">
    <property type="entry name" value="AMINOTRANSFERASE CLASS-III"/>
    <property type="match status" value="1"/>
</dbReference>
<dbReference type="EMBL" id="RHIB01000001">
    <property type="protein sequence ID" value="RNA69225.1"/>
    <property type="molecule type" value="Genomic_DNA"/>
</dbReference>
<dbReference type="Proteomes" id="UP000278746">
    <property type="component" value="Unassembled WGS sequence"/>
</dbReference>
<evidence type="ECO:0000256" key="5">
    <source>
        <dbReference type="RuleBase" id="RU003560"/>
    </source>
</evidence>
<proteinExistence type="inferred from homology"/>
<dbReference type="PANTHER" id="PTHR43094">
    <property type="entry name" value="AMINOTRANSFERASE"/>
    <property type="match status" value="1"/>
</dbReference>
<dbReference type="Gene3D" id="3.90.1150.10">
    <property type="entry name" value="Aspartate Aminotransferase, domain 1"/>
    <property type="match status" value="1"/>
</dbReference>
<keyword evidence="4 5" id="KW-0663">Pyridoxal phosphate</keyword>
<dbReference type="InterPro" id="IPR049704">
    <property type="entry name" value="Aminotrans_3_PPA_site"/>
</dbReference>
<dbReference type="Gene3D" id="3.40.640.10">
    <property type="entry name" value="Type I PLP-dependent aspartate aminotransferase-like (Major domain)"/>
    <property type="match status" value="1"/>
</dbReference>
<name>A0A3M7TXR5_9BACI</name>
<gene>
    <name evidence="6" type="ORF">EBO34_04560</name>
</gene>
<dbReference type="InterPro" id="IPR015424">
    <property type="entry name" value="PyrdxlP-dep_Trfase"/>
</dbReference>
<evidence type="ECO:0000256" key="3">
    <source>
        <dbReference type="ARBA" id="ARBA00022679"/>
    </source>
</evidence>
<protein>
    <submittedName>
        <fullName evidence="6">Aspartate aminotransferase family protein</fullName>
    </submittedName>
</protein>
<comment type="caution">
    <text evidence="6">The sequence shown here is derived from an EMBL/GenBank/DDBJ whole genome shotgun (WGS) entry which is preliminary data.</text>
</comment>
<dbReference type="PIRSF" id="PIRSF000521">
    <property type="entry name" value="Transaminase_4ab_Lys_Orn"/>
    <property type="match status" value="1"/>
</dbReference>
<accession>A0A3M7TXR5</accession>
<dbReference type="NCBIfam" id="NF005375">
    <property type="entry name" value="PRK06917.1"/>
    <property type="match status" value="1"/>
</dbReference>
<sequence length="453" mass="49664">MKESYLIKPLLDENYPVAAYGKGIYLYDSEGKEYIDGSSGAVTAGIGHGVLEIAAVMKEQAEKVSFVYRSQFSNEPAEKLAVKLKSWAPGDVNWTFFVNSGSEATETALKVALQYWQEKGKPTKTKVLSRWMSYHGITLGALSMSGHVGRRERFTPLLEDFPTLNPPYCYRCPFNRTYPECALHCAKELETAIRRIGADHIAAFIAEPIIGASGAAVVPPDGYYETISEICKRNDILFIADEVMTGIGRCGTRFAIDHWNVTPDIMALGKGLGAGYAPIAATMISDRVMEPIFKGSKLIMSGHTYSANPQSAAVALTVLNYIERHNLIEQSRNVGAYLKDQLKVLQQKYPMIGDVRGRGMLTGVEFVSNIFNKLPFASEIHVSRTIIERAMKKGLIVYPASAGVDGLGGDAVIIAPPLVTKKEEADKIVRLFDQTVKEVQDELQVGGFFSSVG</sequence>
<dbReference type="GO" id="GO:0008483">
    <property type="term" value="F:transaminase activity"/>
    <property type="evidence" value="ECO:0007669"/>
    <property type="project" value="UniProtKB-KW"/>
</dbReference>
<dbReference type="GO" id="GO:0030170">
    <property type="term" value="F:pyridoxal phosphate binding"/>
    <property type="evidence" value="ECO:0007669"/>
    <property type="project" value="InterPro"/>
</dbReference>
<dbReference type="InterPro" id="IPR005814">
    <property type="entry name" value="Aminotrans_3"/>
</dbReference>
<keyword evidence="7" id="KW-1185">Reference proteome</keyword>
<dbReference type="SUPFAM" id="SSF53383">
    <property type="entry name" value="PLP-dependent transferases"/>
    <property type="match status" value="1"/>
</dbReference>
<evidence type="ECO:0000256" key="2">
    <source>
        <dbReference type="ARBA" id="ARBA00022576"/>
    </source>
</evidence>
<dbReference type="InterPro" id="IPR015421">
    <property type="entry name" value="PyrdxlP-dep_Trfase_major"/>
</dbReference>
<organism evidence="6 7">
    <name type="scientific">Alteribacter keqinensis</name>
    <dbReference type="NCBI Taxonomy" id="2483800"/>
    <lineage>
        <taxon>Bacteria</taxon>
        <taxon>Bacillati</taxon>
        <taxon>Bacillota</taxon>
        <taxon>Bacilli</taxon>
        <taxon>Bacillales</taxon>
        <taxon>Bacillaceae</taxon>
        <taxon>Alteribacter</taxon>
    </lineage>
</organism>
<keyword evidence="2 6" id="KW-0032">Aminotransferase</keyword>
<reference evidence="6 7" key="1">
    <citation type="submission" date="2018-10" db="EMBL/GenBank/DDBJ databases">
        <title>Bacillus Keqinensis sp. nov., a moderately halophilic bacterium isolated from a saline-alkaline lake.</title>
        <authorList>
            <person name="Wang H."/>
        </authorList>
    </citation>
    <scope>NUCLEOTIDE SEQUENCE [LARGE SCALE GENOMIC DNA]</scope>
    <source>
        <strain evidence="6 7">KQ-3</strain>
    </source>
</reference>
<dbReference type="Pfam" id="PF00202">
    <property type="entry name" value="Aminotran_3"/>
    <property type="match status" value="1"/>
</dbReference>
<evidence type="ECO:0000256" key="4">
    <source>
        <dbReference type="ARBA" id="ARBA00022898"/>
    </source>
</evidence>
<evidence type="ECO:0000256" key="1">
    <source>
        <dbReference type="ARBA" id="ARBA00008954"/>
    </source>
</evidence>
<dbReference type="OrthoDB" id="9807885at2"/>
<evidence type="ECO:0000313" key="7">
    <source>
        <dbReference type="Proteomes" id="UP000278746"/>
    </source>
</evidence>
<dbReference type="InterPro" id="IPR015422">
    <property type="entry name" value="PyrdxlP-dep_Trfase_small"/>
</dbReference>
<dbReference type="AlphaFoldDB" id="A0A3M7TXR5"/>
<dbReference type="FunFam" id="3.40.640.10:FF:000014">
    <property type="entry name" value="Adenosylmethionine-8-amino-7-oxononanoate aminotransferase, probable"/>
    <property type="match status" value="1"/>
</dbReference>
<dbReference type="PROSITE" id="PS00600">
    <property type="entry name" value="AA_TRANSFER_CLASS_3"/>
    <property type="match status" value="1"/>
</dbReference>
<keyword evidence="3 6" id="KW-0808">Transferase</keyword>
<dbReference type="RefSeq" id="WP_122896746.1">
    <property type="nucleotide sequence ID" value="NZ_RHIB01000001.1"/>
</dbReference>
<dbReference type="CDD" id="cd00610">
    <property type="entry name" value="OAT_like"/>
    <property type="match status" value="1"/>
</dbReference>